<name>A0AAN9PBQ3_CLITE</name>
<keyword evidence="1" id="KW-0472">Membrane</keyword>
<keyword evidence="3" id="KW-1185">Reference proteome</keyword>
<organism evidence="2 3">
    <name type="scientific">Clitoria ternatea</name>
    <name type="common">Butterfly pea</name>
    <dbReference type="NCBI Taxonomy" id="43366"/>
    <lineage>
        <taxon>Eukaryota</taxon>
        <taxon>Viridiplantae</taxon>
        <taxon>Streptophyta</taxon>
        <taxon>Embryophyta</taxon>
        <taxon>Tracheophyta</taxon>
        <taxon>Spermatophyta</taxon>
        <taxon>Magnoliopsida</taxon>
        <taxon>eudicotyledons</taxon>
        <taxon>Gunneridae</taxon>
        <taxon>Pentapetalae</taxon>
        <taxon>rosids</taxon>
        <taxon>fabids</taxon>
        <taxon>Fabales</taxon>
        <taxon>Fabaceae</taxon>
        <taxon>Papilionoideae</taxon>
        <taxon>50 kb inversion clade</taxon>
        <taxon>NPAAA clade</taxon>
        <taxon>indigoferoid/millettioid clade</taxon>
        <taxon>Phaseoleae</taxon>
        <taxon>Clitoria</taxon>
    </lineage>
</organism>
<dbReference type="Proteomes" id="UP001359559">
    <property type="component" value="Unassembled WGS sequence"/>
</dbReference>
<comment type="caution">
    <text evidence="2">The sequence shown here is derived from an EMBL/GenBank/DDBJ whole genome shotgun (WGS) entry which is preliminary data.</text>
</comment>
<sequence length="97" mass="10958">MLLQTSSVAFSSTLKPFRFRFFLFSIFFPICFCGFTLSESQQKVESNSTVYCSFSPPSRPVPSRAVDPSITHVTNPVLFLEPTIRGFRGEFYSGSPR</sequence>
<feature type="transmembrane region" description="Helical" evidence="1">
    <location>
        <begin position="21"/>
        <end position="38"/>
    </location>
</feature>
<evidence type="ECO:0000313" key="2">
    <source>
        <dbReference type="EMBL" id="KAK7292893.1"/>
    </source>
</evidence>
<reference evidence="2 3" key="1">
    <citation type="submission" date="2024-01" db="EMBL/GenBank/DDBJ databases">
        <title>The genomes of 5 underutilized Papilionoideae crops provide insights into root nodulation and disease resistance.</title>
        <authorList>
            <person name="Yuan L."/>
        </authorList>
    </citation>
    <scope>NUCLEOTIDE SEQUENCE [LARGE SCALE GENOMIC DNA]</scope>
    <source>
        <strain evidence="2">LY-2023</strain>
        <tissue evidence="2">Leaf</tissue>
    </source>
</reference>
<evidence type="ECO:0000313" key="3">
    <source>
        <dbReference type="Proteomes" id="UP001359559"/>
    </source>
</evidence>
<keyword evidence="1" id="KW-1133">Transmembrane helix</keyword>
<dbReference type="EMBL" id="JAYKXN010000004">
    <property type="protein sequence ID" value="KAK7292893.1"/>
    <property type="molecule type" value="Genomic_DNA"/>
</dbReference>
<protein>
    <submittedName>
        <fullName evidence="2">Uncharacterized protein</fullName>
    </submittedName>
</protein>
<gene>
    <name evidence="2" type="ORF">RJT34_15749</name>
</gene>
<proteinExistence type="predicted"/>
<dbReference type="AlphaFoldDB" id="A0AAN9PBQ3"/>
<evidence type="ECO:0000256" key="1">
    <source>
        <dbReference type="SAM" id="Phobius"/>
    </source>
</evidence>
<accession>A0AAN9PBQ3</accession>
<keyword evidence="1" id="KW-0812">Transmembrane</keyword>